<feature type="binding site" evidence="8">
    <location>
        <position position="99"/>
    </location>
    <ligand>
        <name>Zn(2+)</name>
        <dbReference type="ChEBI" id="CHEBI:29105"/>
    </ligand>
</feature>
<evidence type="ECO:0000256" key="3">
    <source>
        <dbReference type="ARBA" id="ARBA00022491"/>
    </source>
</evidence>
<dbReference type="InterPro" id="IPR043135">
    <property type="entry name" value="Fur_C"/>
</dbReference>
<evidence type="ECO:0000256" key="5">
    <source>
        <dbReference type="ARBA" id="ARBA00023015"/>
    </source>
</evidence>
<reference evidence="9 10" key="1">
    <citation type="submission" date="2018-06" db="EMBL/GenBank/DDBJ databases">
        <authorList>
            <consortium name="Pathogen Informatics"/>
            <person name="Doyle S."/>
        </authorList>
    </citation>
    <scope>NUCLEOTIDE SEQUENCE [LARGE SCALE GENOMIC DNA]</scope>
    <source>
        <strain evidence="9 10">NCTC12410</strain>
    </source>
</reference>
<dbReference type="GO" id="GO:0008270">
    <property type="term" value="F:zinc ion binding"/>
    <property type="evidence" value="ECO:0007669"/>
    <property type="project" value="TreeGrafter"/>
</dbReference>
<evidence type="ECO:0000256" key="1">
    <source>
        <dbReference type="ARBA" id="ARBA00002997"/>
    </source>
</evidence>
<keyword evidence="3" id="KW-0678">Repressor</keyword>
<evidence type="ECO:0000256" key="6">
    <source>
        <dbReference type="ARBA" id="ARBA00023125"/>
    </source>
</evidence>
<sequence length="147" mass="16673">MAMQTIVHTDRDFRELLHKHSLKSTPQRLAILRLIQKNGHIGVKEIYAHIRKLHPSISLATVYENIATLSEADILREIKPPNQKQKYELASDKHIHVSCEKCGKLQDVYVDAKDLLDKCMDKSGYRLFDVSAVCIGVCDTCATEADQ</sequence>
<dbReference type="PANTHER" id="PTHR33202">
    <property type="entry name" value="ZINC UPTAKE REGULATION PROTEIN"/>
    <property type="match status" value="1"/>
</dbReference>
<dbReference type="CDD" id="cd07153">
    <property type="entry name" value="Fur_like"/>
    <property type="match status" value="1"/>
</dbReference>
<keyword evidence="7" id="KW-0804">Transcription</keyword>
<dbReference type="PANTHER" id="PTHR33202:SF7">
    <property type="entry name" value="FERRIC UPTAKE REGULATION PROTEIN"/>
    <property type="match status" value="1"/>
</dbReference>
<comment type="cofactor">
    <cofactor evidence="8">
        <name>Zn(2+)</name>
        <dbReference type="ChEBI" id="CHEBI:29105"/>
    </cofactor>
    <text evidence="8">Binds 1 zinc ion per subunit.</text>
</comment>
<evidence type="ECO:0000313" key="10">
    <source>
        <dbReference type="Proteomes" id="UP000254841"/>
    </source>
</evidence>
<comment type="similarity">
    <text evidence="2">Belongs to the Fur family.</text>
</comment>
<protein>
    <submittedName>
        <fullName evidence="9">Peroxide stress regulator</fullName>
    </submittedName>
</protein>
<dbReference type="InterPro" id="IPR036390">
    <property type="entry name" value="WH_DNA-bd_sf"/>
</dbReference>
<dbReference type="GO" id="GO:0000976">
    <property type="term" value="F:transcription cis-regulatory region binding"/>
    <property type="evidence" value="ECO:0007669"/>
    <property type="project" value="TreeGrafter"/>
</dbReference>
<dbReference type="Pfam" id="PF01475">
    <property type="entry name" value="FUR"/>
    <property type="match status" value="1"/>
</dbReference>
<feature type="binding site" evidence="8">
    <location>
        <position position="141"/>
    </location>
    <ligand>
        <name>Zn(2+)</name>
        <dbReference type="ChEBI" id="CHEBI:29105"/>
    </ligand>
</feature>
<keyword evidence="6" id="KW-0238">DNA-binding</keyword>
<gene>
    <name evidence="9" type="primary">perR</name>
    <name evidence="9" type="ORF">NCTC12410_01960</name>
</gene>
<comment type="function">
    <text evidence="1">Acts as a global negative controlling element, employing Fe(2+) as a cofactor to bind the operator of the repressed genes.</text>
</comment>
<evidence type="ECO:0000256" key="7">
    <source>
        <dbReference type="ARBA" id="ARBA00023163"/>
    </source>
</evidence>
<dbReference type="InterPro" id="IPR036388">
    <property type="entry name" value="WH-like_DNA-bd_sf"/>
</dbReference>
<dbReference type="Proteomes" id="UP000254841">
    <property type="component" value="Unassembled WGS sequence"/>
</dbReference>
<feature type="binding site" evidence="8">
    <location>
        <position position="138"/>
    </location>
    <ligand>
        <name>Zn(2+)</name>
        <dbReference type="ChEBI" id="CHEBI:29105"/>
    </ligand>
</feature>
<proteinExistence type="inferred from homology"/>
<dbReference type="RefSeq" id="WP_258552334.1">
    <property type="nucleotide sequence ID" value="NZ_UGHV01000003.1"/>
</dbReference>
<evidence type="ECO:0000313" key="9">
    <source>
        <dbReference type="EMBL" id="STP06421.1"/>
    </source>
</evidence>
<evidence type="ECO:0000256" key="8">
    <source>
        <dbReference type="PIRSR" id="PIRSR602481-1"/>
    </source>
</evidence>
<dbReference type="Gene3D" id="1.10.10.10">
    <property type="entry name" value="Winged helix-like DNA-binding domain superfamily/Winged helix DNA-binding domain"/>
    <property type="match status" value="1"/>
</dbReference>
<name>A0A377JL24_9HELI</name>
<evidence type="ECO:0000256" key="4">
    <source>
        <dbReference type="ARBA" id="ARBA00022833"/>
    </source>
</evidence>
<accession>A0A377JL24</accession>
<evidence type="ECO:0000256" key="2">
    <source>
        <dbReference type="ARBA" id="ARBA00007957"/>
    </source>
</evidence>
<dbReference type="GO" id="GO:0003700">
    <property type="term" value="F:DNA-binding transcription factor activity"/>
    <property type="evidence" value="ECO:0007669"/>
    <property type="project" value="InterPro"/>
</dbReference>
<dbReference type="InterPro" id="IPR002481">
    <property type="entry name" value="FUR"/>
</dbReference>
<keyword evidence="4 8" id="KW-0862">Zinc</keyword>
<dbReference type="GO" id="GO:0045892">
    <property type="term" value="P:negative regulation of DNA-templated transcription"/>
    <property type="evidence" value="ECO:0007669"/>
    <property type="project" value="TreeGrafter"/>
</dbReference>
<dbReference type="SUPFAM" id="SSF46785">
    <property type="entry name" value="Winged helix' DNA-binding domain"/>
    <property type="match status" value="1"/>
</dbReference>
<dbReference type="EMBL" id="UGHV01000003">
    <property type="protein sequence ID" value="STP06421.1"/>
    <property type="molecule type" value="Genomic_DNA"/>
</dbReference>
<keyword evidence="5" id="KW-0805">Transcription regulation</keyword>
<dbReference type="GO" id="GO:1900376">
    <property type="term" value="P:regulation of secondary metabolite biosynthetic process"/>
    <property type="evidence" value="ECO:0007669"/>
    <property type="project" value="TreeGrafter"/>
</dbReference>
<keyword evidence="8" id="KW-0479">Metal-binding</keyword>
<organism evidence="9 10">
    <name type="scientific">Helicobacter canis</name>
    <dbReference type="NCBI Taxonomy" id="29419"/>
    <lineage>
        <taxon>Bacteria</taxon>
        <taxon>Pseudomonadati</taxon>
        <taxon>Campylobacterota</taxon>
        <taxon>Epsilonproteobacteria</taxon>
        <taxon>Campylobacterales</taxon>
        <taxon>Helicobacteraceae</taxon>
        <taxon>Helicobacter</taxon>
    </lineage>
</organism>
<feature type="binding site" evidence="8">
    <location>
        <position position="102"/>
    </location>
    <ligand>
        <name>Zn(2+)</name>
        <dbReference type="ChEBI" id="CHEBI:29105"/>
    </ligand>
</feature>
<dbReference type="Gene3D" id="3.30.1490.190">
    <property type="match status" value="1"/>
</dbReference>
<dbReference type="AlphaFoldDB" id="A0A377JL24"/>